<dbReference type="SUPFAM" id="SSF52540">
    <property type="entry name" value="P-loop containing nucleoside triphosphate hydrolases"/>
    <property type="match status" value="1"/>
</dbReference>
<evidence type="ECO:0000256" key="4">
    <source>
        <dbReference type="ARBA" id="ARBA00022840"/>
    </source>
</evidence>
<dbReference type="Proteomes" id="UP001463408">
    <property type="component" value="Unassembled WGS sequence"/>
</dbReference>
<evidence type="ECO:0000256" key="1">
    <source>
        <dbReference type="ARBA" id="ARBA00022741"/>
    </source>
</evidence>
<evidence type="ECO:0000256" key="2">
    <source>
        <dbReference type="ARBA" id="ARBA00022801"/>
    </source>
</evidence>
<dbReference type="PROSITE" id="PS51192">
    <property type="entry name" value="HELICASE_ATP_BIND_1"/>
    <property type="match status" value="1"/>
</dbReference>
<dbReference type="InterPro" id="IPR001650">
    <property type="entry name" value="Helicase_C-like"/>
</dbReference>
<dbReference type="GO" id="GO:0004386">
    <property type="term" value="F:helicase activity"/>
    <property type="evidence" value="ECO:0007669"/>
    <property type="project" value="UniProtKB-KW"/>
</dbReference>
<keyword evidence="3 7" id="KW-0347">Helicase</keyword>
<keyword evidence="8" id="KW-1185">Reference proteome</keyword>
<keyword evidence="2" id="KW-0378">Hydrolase</keyword>
<dbReference type="Pfam" id="PF00270">
    <property type="entry name" value="DEAD"/>
    <property type="match status" value="1"/>
</dbReference>
<comment type="caution">
    <text evidence="7">The sequence shown here is derived from an EMBL/GenBank/DDBJ whole genome shotgun (WGS) entry which is preliminary data.</text>
</comment>
<protein>
    <submittedName>
        <fullName evidence="7">DEAD/DEAH box helicase</fullName>
    </submittedName>
</protein>
<keyword evidence="1" id="KW-0547">Nucleotide-binding</keyword>
<dbReference type="RefSeq" id="WP_319846861.1">
    <property type="nucleotide sequence ID" value="NZ_JBEHEF010000004.1"/>
</dbReference>
<accession>A0ABV1P7N6</accession>
<evidence type="ECO:0000259" key="6">
    <source>
        <dbReference type="PROSITE" id="PS51194"/>
    </source>
</evidence>
<dbReference type="Gene3D" id="3.40.50.300">
    <property type="entry name" value="P-loop containing nucleotide triphosphate hydrolases"/>
    <property type="match status" value="2"/>
</dbReference>
<dbReference type="PANTHER" id="PTHR47961">
    <property type="entry name" value="DNA POLYMERASE THETA, PUTATIVE (AFU_ORTHOLOGUE AFUA_1G05260)-RELATED"/>
    <property type="match status" value="1"/>
</dbReference>
<proteinExistence type="predicted"/>
<evidence type="ECO:0000313" key="8">
    <source>
        <dbReference type="Proteomes" id="UP001463408"/>
    </source>
</evidence>
<dbReference type="SMART" id="SM00487">
    <property type="entry name" value="DEXDc"/>
    <property type="match status" value="1"/>
</dbReference>
<dbReference type="PROSITE" id="PS51194">
    <property type="entry name" value="HELICASE_CTER"/>
    <property type="match status" value="1"/>
</dbReference>
<feature type="domain" description="Helicase C-terminal" evidence="6">
    <location>
        <begin position="316"/>
        <end position="505"/>
    </location>
</feature>
<keyword evidence="4" id="KW-0067">ATP-binding</keyword>
<dbReference type="Pfam" id="PF00271">
    <property type="entry name" value="Helicase_C"/>
    <property type="match status" value="1"/>
</dbReference>
<dbReference type="SMART" id="SM00490">
    <property type="entry name" value="HELICc"/>
    <property type="match status" value="1"/>
</dbReference>
<dbReference type="InterPro" id="IPR050474">
    <property type="entry name" value="Hel308_SKI2-like"/>
</dbReference>
<gene>
    <name evidence="7" type="ORF">ABRQ07_05975</name>
</gene>
<evidence type="ECO:0000259" key="5">
    <source>
        <dbReference type="PROSITE" id="PS51192"/>
    </source>
</evidence>
<dbReference type="InterPro" id="IPR011545">
    <property type="entry name" value="DEAD/DEAH_box_helicase_dom"/>
</dbReference>
<dbReference type="EMBL" id="JBEHEF010000004">
    <property type="protein sequence ID" value="MEQ9937168.1"/>
    <property type="molecule type" value="Genomic_DNA"/>
</dbReference>
<sequence length="744" mass="87528">MDIGNFDIELEKIKFSKGKHTNIVECFLIDIYRLLDDNENYNFCVKAICHIANLQLKDPMIQQLLHDCIIKSRIFMYDDMLWNSDIGYNPGFSPQDIFLKSFYTSSISETTLTKPQKEIFNEFQRSRKLIVSAPTSFGKTRIIREIISHNNYKMIVIIMPTVSLLAEAYNDFKNEFSDRYIVSKSSKIKIENNKEYILILTPERMSVLIQENVNLNVDFFVMDEIYKVDYKLDDDRFRVFADILYRLTKSGADLYLIGPYISDFSQGFRNKFGIKMLKYDVEIVQKDYYELDSITRRGNHDIEGVNVKIIGDRYKNLKRITSNEKIDGKYLIYRYQKQYVEELAEKFISELKDKNYNKNLVDYLESNISKNWSLVQCLKKGVAFHHGAMPRYIQDLIIDEFNKTNFDGVNYLFCTTSLTEGVNSTAKNVVLYDLKIGDGNKIKNLDRKNIEGRAGRFMQHFLGRVFYFEHVDKNVNEDTNVEIEFIDSKNPDMETLVQLNENDITGVNKNNYQSFVEYLIGLKIPLDLLKGNKFVNIEGQISLIEHLRNNSNFIKYHYLTQRPVKEKLECILSIIYDCLFTVNNRGRSFSGDVGKKILLDLTKYYIYQLPAFPVLLNSDTLKYLRKNENARIRLTFDLITKYFEFIWPRYIKAFESIFNFVANEKNEKNISLDYIVALLEYGTNDNHEIILRDAGIPREIMVKISRIFFDCESYQDVQTTLKKRRFEVENKLSNIELSILDKYI</sequence>
<dbReference type="InterPro" id="IPR027417">
    <property type="entry name" value="P-loop_NTPase"/>
</dbReference>
<organism evidence="7 8">
    <name type="scientific">Pectobacterium polonicum</name>
    <dbReference type="NCBI Taxonomy" id="2485124"/>
    <lineage>
        <taxon>Bacteria</taxon>
        <taxon>Pseudomonadati</taxon>
        <taxon>Pseudomonadota</taxon>
        <taxon>Gammaproteobacteria</taxon>
        <taxon>Enterobacterales</taxon>
        <taxon>Pectobacteriaceae</taxon>
        <taxon>Pectobacterium</taxon>
    </lineage>
</organism>
<evidence type="ECO:0000313" key="7">
    <source>
        <dbReference type="EMBL" id="MEQ9937168.1"/>
    </source>
</evidence>
<dbReference type="InterPro" id="IPR014001">
    <property type="entry name" value="Helicase_ATP-bd"/>
</dbReference>
<evidence type="ECO:0000256" key="3">
    <source>
        <dbReference type="ARBA" id="ARBA00022806"/>
    </source>
</evidence>
<feature type="domain" description="Helicase ATP-binding" evidence="5">
    <location>
        <begin position="120"/>
        <end position="258"/>
    </location>
</feature>
<reference evidence="7 8" key="1">
    <citation type="submission" date="2024-06" db="EMBL/GenBank/DDBJ databases">
        <title>Pangenomics to understand the prophage dynamics in the radiating lineages of P. brasiliense.</title>
        <authorList>
            <person name="Pardeshi L.A."/>
            <person name="Van Duivenbode I."/>
            <person name="Jonkheer E.M."/>
            <person name="Pel M.J.C."/>
            <person name="Kupczok A."/>
            <person name="De Ridder D."/>
            <person name="Smit S."/>
            <person name="Van Der Lee T.J."/>
        </authorList>
    </citation>
    <scope>NUCLEOTIDE SEQUENCE [LARGE SCALE GENOMIC DNA]</scope>
    <source>
        <strain evidence="7 8">PD 8607</strain>
    </source>
</reference>
<dbReference type="PANTHER" id="PTHR47961:SF6">
    <property type="entry name" value="DNA-DIRECTED DNA POLYMERASE"/>
    <property type="match status" value="1"/>
</dbReference>
<name>A0ABV1P7N6_9GAMM</name>